<accession>A0A8T0HLC6</accession>
<feature type="chain" id="PRO_5035897141" evidence="1">
    <location>
        <begin position="23"/>
        <end position="59"/>
    </location>
</feature>
<gene>
    <name evidence="2" type="ORF">KC19_VG025100</name>
</gene>
<feature type="signal peptide" evidence="1">
    <location>
        <begin position="1"/>
        <end position="22"/>
    </location>
</feature>
<organism evidence="2 3">
    <name type="scientific">Ceratodon purpureus</name>
    <name type="common">Fire moss</name>
    <name type="synonym">Dicranum purpureum</name>
    <dbReference type="NCBI Taxonomy" id="3225"/>
    <lineage>
        <taxon>Eukaryota</taxon>
        <taxon>Viridiplantae</taxon>
        <taxon>Streptophyta</taxon>
        <taxon>Embryophyta</taxon>
        <taxon>Bryophyta</taxon>
        <taxon>Bryophytina</taxon>
        <taxon>Bryopsida</taxon>
        <taxon>Dicranidae</taxon>
        <taxon>Pseudoditrichales</taxon>
        <taxon>Ditrichaceae</taxon>
        <taxon>Ceratodon</taxon>
    </lineage>
</organism>
<dbReference type="AlphaFoldDB" id="A0A8T0HLC6"/>
<keyword evidence="3" id="KW-1185">Reference proteome</keyword>
<evidence type="ECO:0000256" key="1">
    <source>
        <dbReference type="SAM" id="SignalP"/>
    </source>
</evidence>
<sequence length="59" mass="6996">MVYRFLMHILVNFCVMFNAAFEEGYQCLTFVKLCGCFRVCSLELTCHYCWNFNISLPLL</sequence>
<name>A0A8T0HLC6_CERPU</name>
<reference evidence="2" key="1">
    <citation type="submission" date="2020-06" db="EMBL/GenBank/DDBJ databases">
        <title>WGS assembly of Ceratodon purpureus strain R40.</title>
        <authorList>
            <person name="Carey S.B."/>
            <person name="Jenkins J."/>
            <person name="Shu S."/>
            <person name="Lovell J.T."/>
            <person name="Sreedasyam A."/>
            <person name="Maumus F."/>
            <person name="Tiley G.P."/>
            <person name="Fernandez-Pozo N."/>
            <person name="Barry K."/>
            <person name="Chen C."/>
            <person name="Wang M."/>
            <person name="Lipzen A."/>
            <person name="Daum C."/>
            <person name="Saski C.A."/>
            <person name="Payton A.C."/>
            <person name="Mcbreen J.C."/>
            <person name="Conrad R.E."/>
            <person name="Kollar L.M."/>
            <person name="Olsson S."/>
            <person name="Huttunen S."/>
            <person name="Landis J.B."/>
            <person name="Wickett N.J."/>
            <person name="Johnson M.G."/>
            <person name="Rensing S.A."/>
            <person name="Grimwood J."/>
            <person name="Schmutz J."/>
            <person name="Mcdaniel S.F."/>
        </authorList>
    </citation>
    <scope>NUCLEOTIDE SEQUENCE</scope>
    <source>
        <strain evidence="2">R40</strain>
    </source>
</reference>
<keyword evidence="1" id="KW-0732">Signal</keyword>
<dbReference type="Proteomes" id="UP000822688">
    <property type="component" value="Chromosome V"/>
</dbReference>
<comment type="caution">
    <text evidence="2">The sequence shown here is derived from an EMBL/GenBank/DDBJ whole genome shotgun (WGS) entry which is preliminary data.</text>
</comment>
<proteinExistence type="predicted"/>
<protein>
    <submittedName>
        <fullName evidence="2">Uncharacterized protein</fullName>
    </submittedName>
</protein>
<dbReference type="EMBL" id="CM026426">
    <property type="protein sequence ID" value="KAG0571592.1"/>
    <property type="molecule type" value="Genomic_DNA"/>
</dbReference>
<evidence type="ECO:0000313" key="3">
    <source>
        <dbReference type="Proteomes" id="UP000822688"/>
    </source>
</evidence>
<evidence type="ECO:0000313" key="2">
    <source>
        <dbReference type="EMBL" id="KAG0571592.1"/>
    </source>
</evidence>